<gene>
    <name evidence="4" type="ordered locus">Namu_4692</name>
</gene>
<name>C8X7W5_NAKMY</name>
<protein>
    <submittedName>
        <fullName evidence="4">3-methyladenine DNA glycosylase/8-oxoguanine DNA glycosylase-like protein</fullName>
    </submittedName>
</protein>
<dbReference type="AlphaFoldDB" id="C8X7W5"/>
<keyword evidence="2" id="KW-0234">DNA repair</keyword>
<dbReference type="GO" id="GO:0006285">
    <property type="term" value="P:base-excision repair, AP site formation"/>
    <property type="evidence" value="ECO:0007669"/>
    <property type="project" value="TreeGrafter"/>
</dbReference>
<keyword evidence="5" id="KW-1185">Reference proteome</keyword>
<dbReference type="InterPro" id="IPR011257">
    <property type="entry name" value="DNA_glycosylase"/>
</dbReference>
<reference evidence="5" key="1">
    <citation type="submission" date="2009-09" db="EMBL/GenBank/DDBJ databases">
        <title>The complete genome of Nakamurella multipartita DSM 44233.</title>
        <authorList>
            <consortium name="US DOE Joint Genome Institute (JGI-PGF)"/>
            <person name="Lucas S."/>
            <person name="Copeland A."/>
            <person name="Lapidus A."/>
            <person name="Glavina del Rio T."/>
            <person name="Dalin E."/>
            <person name="Tice H."/>
            <person name="Bruce D."/>
            <person name="Goodwin L."/>
            <person name="Pitluck S."/>
            <person name="Kyrpides N."/>
            <person name="Mavromatis K."/>
            <person name="Ivanova N."/>
            <person name="Ovchinnikova G."/>
            <person name="Sims D."/>
            <person name="Meincke L."/>
            <person name="Brettin T."/>
            <person name="Detter J.C."/>
            <person name="Han C."/>
            <person name="Larimer F."/>
            <person name="Land M."/>
            <person name="Hauser L."/>
            <person name="Markowitz V."/>
            <person name="Cheng J.-F."/>
            <person name="Hugenholtz P."/>
            <person name="Woyke T."/>
            <person name="Wu D."/>
            <person name="Klenk H.-P."/>
            <person name="Eisen J.A."/>
        </authorList>
    </citation>
    <scope>NUCLEOTIDE SEQUENCE [LARGE SCALE GENOMIC DNA]</scope>
    <source>
        <strain evidence="5">ATCC 700099 / DSM 44233 / CIP 104796 / JCM 9543 / NBRC 105858 / Y-104</strain>
    </source>
</reference>
<evidence type="ECO:0000256" key="1">
    <source>
        <dbReference type="ARBA" id="ARBA00022763"/>
    </source>
</evidence>
<dbReference type="SUPFAM" id="SSF48150">
    <property type="entry name" value="DNA-glycosylase"/>
    <property type="match status" value="1"/>
</dbReference>
<dbReference type="HOGENOM" id="CLU_052970_0_0_11"/>
<dbReference type="Gene3D" id="1.10.340.30">
    <property type="entry name" value="Hypothetical protein, domain 2"/>
    <property type="match status" value="1"/>
</dbReference>
<proteinExistence type="predicted"/>
<keyword evidence="1" id="KW-0227">DNA damage</keyword>
<dbReference type="GO" id="GO:0005737">
    <property type="term" value="C:cytoplasm"/>
    <property type="evidence" value="ECO:0007669"/>
    <property type="project" value="TreeGrafter"/>
</dbReference>
<evidence type="ECO:0000313" key="4">
    <source>
        <dbReference type="EMBL" id="ACV80968.1"/>
    </source>
</evidence>
<dbReference type="eggNOG" id="COG0122">
    <property type="taxonomic scope" value="Bacteria"/>
</dbReference>
<dbReference type="GO" id="GO:0032993">
    <property type="term" value="C:protein-DNA complex"/>
    <property type="evidence" value="ECO:0007669"/>
    <property type="project" value="TreeGrafter"/>
</dbReference>
<dbReference type="InterPro" id="IPR051912">
    <property type="entry name" value="Alkylbase_DNA_Glycosylase/TA"/>
</dbReference>
<evidence type="ECO:0000313" key="5">
    <source>
        <dbReference type="Proteomes" id="UP000002218"/>
    </source>
</evidence>
<dbReference type="PANTHER" id="PTHR43003">
    <property type="entry name" value="DNA-3-METHYLADENINE GLYCOSYLASE"/>
    <property type="match status" value="1"/>
</dbReference>
<dbReference type="KEGG" id="nml:Namu_4692"/>
<dbReference type="GO" id="GO:0032131">
    <property type="term" value="F:alkylated DNA binding"/>
    <property type="evidence" value="ECO:0007669"/>
    <property type="project" value="TreeGrafter"/>
</dbReference>
<dbReference type="Proteomes" id="UP000002218">
    <property type="component" value="Chromosome"/>
</dbReference>
<evidence type="ECO:0000256" key="3">
    <source>
        <dbReference type="SAM" id="MobiDB-lite"/>
    </source>
</evidence>
<dbReference type="InParanoid" id="C8X7W5"/>
<accession>C8X7W5</accession>
<reference evidence="4 5" key="2">
    <citation type="journal article" date="2010" name="Stand. Genomic Sci.">
        <title>Complete genome sequence of Nakamurella multipartita type strain (Y-104).</title>
        <authorList>
            <person name="Tice H."/>
            <person name="Mayilraj S."/>
            <person name="Sims D."/>
            <person name="Lapidus A."/>
            <person name="Nolan M."/>
            <person name="Lucas S."/>
            <person name="Glavina Del Rio T."/>
            <person name="Copeland A."/>
            <person name="Cheng J.F."/>
            <person name="Meincke L."/>
            <person name="Bruce D."/>
            <person name="Goodwin L."/>
            <person name="Pitluck S."/>
            <person name="Ivanova N."/>
            <person name="Mavromatis K."/>
            <person name="Ovchinnikova G."/>
            <person name="Pati A."/>
            <person name="Chen A."/>
            <person name="Palaniappan K."/>
            <person name="Land M."/>
            <person name="Hauser L."/>
            <person name="Chang Y.J."/>
            <person name="Jeffries C.D."/>
            <person name="Detter J.C."/>
            <person name="Brettin T."/>
            <person name="Rohde M."/>
            <person name="Goker M."/>
            <person name="Bristow J."/>
            <person name="Eisen J.A."/>
            <person name="Markowitz V."/>
            <person name="Hugenholtz P."/>
            <person name="Kyrpides N.C."/>
            <person name="Klenk H.P."/>
            <person name="Chen F."/>
        </authorList>
    </citation>
    <scope>NUCLEOTIDE SEQUENCE [LARGE SCALE GENOMIC DNA]</scope>
    <source>
        <strain evidence="5">ATCC 700099 / DSM 44233 / CIP 104796 / JCM 9543 / NBRC 105858 / Y-104</strain>
    </source>
</reference>
<dbReference type="EMBL" id="CP001737">
    <property type="protein sequence ID" value="ACV80968.1"/>
    <property type="molecule type" value="Genomic_DNA"/>
</dbReference>
<sequence length="302" mass="33166">MASTWTPPHPVEPAQVLGPLRRGSHDPTLRFEPGGIWRTSLTPLGPVTLHLATDRRPEIRTTAWGPGAEWATDQVPELLGADDDWSALDTDGHPVLRRSRTAHPGLRIPRTTLVFEALVPAVLEQRVVGADARRSWRELVTRFGSAAPGPAPAGMRVPPSAADWSRIPSWEWHRAGVDPGRAATVLRATRVADGLQRTIERGRGGPPVTRALRTVTGIGVWTAAEIVQRAHGDPDTVSVGDYHLPALVGWALVGRPVDDDGMLELLEPWAGHRQRVMRLIETGEVRKPRFGHRAARVDHRRH</sequence>
<organism evidence="4 5">
    <name type="scientific">Nakamurella multipartita (strain ATCC 700099 / DSM 44233 / CIP 104796 / JCM 9543 / NBRC 105858 / Y-104)</name>
    <name type="common">Microsphaera multipartita</name>
    <dbReference type="NCBI Taxonomy" id="479431"/>
    <lineage>
        <taxon>Bacteria</taxon>
        <taxon>Bacillati</taxon>
        <taxon>Actinomycetota</taxon>
        <taxon>Actinomycetes</taxon>
        <taxon>Nakamurellales</taxon>
        <taxon>Nakamurellaceae</taxon>
        <taxon>Nakamurella</taxon>
    </lineage>
</organism>
<dbReference type="GO" id="GO:0008725">
    <property type="term" value="F:DNA-3-methyladenine glycosylase activity"/>
    <property type="evidence" value="ECO:0007669"/>
    <property type="project" value="TreeGrafter"/>
</dbReference>
<dbReference type="OrthoDB" id="5501430at2"/>
<dbReference type="GO" id="GO:0043916">
    <property type="term" value="F:DNA-7-methylguanine glycosylase activity"/>
    <property type="evidence" value="ECO:0007669"/>
    <property type="project" value="TreeGrafter"/>
</dbReference>
<dbReference type="RefSeq" id="WP_015749782.1">
    <property type="nucleotide sequence ID" value="NC_013235.1"/>
</dbReference>
<dbReference type="PANTHER" id="PTHR43003:SF6">
    <property type="entry name" value="DNA GLYCOSYLASE"/>
    <property type="match status" value="1"/>
</dbReference>
<evidence type="ECO:0000256" key="2">
    <source>
        <dbReference type="ARBA" id="ARBA00023204"/>
    </source>
</evidence>
<dbReference type="GO" id="GO:0006307">
    <property type="term" value="P:DNA alkylation repair"/>
    <property type="evidence" value="ECO:0007669"/>
    <property type="project" value="TreeGrafter"/>
</dbReference>
<dbReference type="STRING" id="479431.Namu_4692"/>
<feature type="region of interest" description="Disordered" evidence="3">
    <location>
        <begin position="1"/>
        <end position="25"/>
    </location>
</feature>